<dbReference type="Pfam" id="PF01844">
    <property type="entry name" value="HNH"/>
    <property type="match status" value="1"/>
</dbReference>
<feature type="domain" description="HNH" evidence="1">
    <location>
        <begin position="29"/>
        <end position="68"/>
    </location>
</feature>
<keyword evidence="2" id="KW-0540">Nuclease</keyword>
<sequence length="90" mass="10234">MARSWLYGFLPVVGTVTTRLLIARYGNHCYYCPDGAFECIDHRVCVRAGGTHTMENIVPACNRCNKEKYWLIDKPLIRRLDEKLAASATV</sequence>
<reference evidence="2 3" key="1">
    <citation type="submission" date="2020-07" db="EMBL/GenBank/DDBJ databases">
        <title>Draft genome sequence of four isobutane-metabolizing strains capable of cometabolically degrading diverse ether contaminants.</title>
        <authorList>
            <person name="Chen W."/>
            <person name="Faulkner N."/>
            <person name="Smith C."/>
            <person name="Hyman M."/>
        </authorList>
    </citation>
    <scope>NUCLEOTIDE SEQUENCE [LARGE SCALE GENOMIC DNA]</scope>
    <source>
        <strain evidence="2 3">2A</strain>
    </source>
</reference>
<dbReference type="InterPro" id="IPR003615">
    <property type="entry name" value="HNH_nuc"/>
</dbReference>
<keyword evidence="2" id="KW-0378">Hydrolase</keyword>
<evidence type="ECO:0000259" key="1">
    <source>
        <dbReference type="Pfam" id="PF01844"/>
    </source>
</evidence>
<dbReference type="RefSeq" id="WP_187095861.1">
    <property type="nucleotide sequence ID" value="NZ_CP059894.1"/>
</dbReference>
<evidence type="ECO:0000313" key="3">
    <source>
        <dbReference type="Proteomes" id="UP000515498"/>
    </source>
</evidence>
<dbReference type="CDD" id="cd00085">
    <property type="entry name" value="HNHc"/>
    <property type="match status" value="1"/>
</dbReference>
<dbReference type="AlphaFoldDB" id="A0A7G8P9H1"/>
<dbReference type="InterPro" id="IPR002711">
    <property type="entry name" value="HNH"/>
</dbReference>
<dbReference type="GO" id="GO:0008270">
    <property type="term" value="F:zinc ion binding"/>
    <property type="evidence" value="ECO:0007669"/>
    <property type="project" value="InterPro"/>
</dbReference>
<evidence type="ECO:0000313" key="2">
    <source>
        <dbReference type="EMBL" id="QNJ90987.1"/>
    </source>
</evidence>
<proteinExistence type="predicted"/>
<dbReference type="Gene3D" id="1.10.30.50">
    <property type="match status" value="1"/>
</dbReference>
<organism evidence="2 3">
    <name type="scientific">Mycolicibacterium fluoranthenivorans</name>
    <dbReference type="NCBI Taxonomy" id="258505"/>
    <lineage>
        <taxon>Bacteria</taxon>
        <taxon>Bacillati</taxon>
        <taxon>Actinomycetota</taxon>
        <taxon>Actinomycetes</taxon>
        <taxon>Mycobacteriales</taxon>
        <taxon>Mycobacteriaceae</taxon>
        <taxon>Mycolicibacterium</taxon>
    </lineage>
</organism>
<dbReference type="GO" id="GO:0003676">
    <property type="term" value="F:nucleic acid binding"/>
    <property type="evidence" value="ECO:0007669"/>
    <property type="project" value="InterPro"/>
</dbReference>
<accession>A0A7G8P9H1</accession>
<gene>
    <name evidence="2" type="ORF">HZU40_22505</name>
</gene>
<protein>
    <submittedName>
        <fullName evidence="2">HNH endonuclease</fullName>
    </submittedName>
</protein>
<dbReference type="GO" id="GO:0004519">
    <property type="term" value="F:endonuclease activity"/>
    <property type="evidence" value="ECO:0007669"/>
    <property type="project" value="UniProtKB-KW"/>
</dbReference>
<dbReference type="EMBL" id="CP059894">
    <property type="protein sequence ID" value="QNJ90987.1"/>
    <property type="molecule type" value="Genomic_DNA"/>
</dbReference>
<dbReference type="Proteomes" id="UP000515498">
    <property type="component" value="Chromosome"/>
</dbReference>
<name>A0A7G8P9H1_9MYCO</name>
<dbReference type="KEGG" id="mflu:HZU40_22505"/>
<keyword evidence="2" id="KW-0255">Endonuclease</keyword>